<keyword evidence="2" id="KW-1185">Reference proteome</keyword>
<evidence type="ECO:0000313" key="1">
    <source>
        <dbReference type="EMBL" id="VEL19523.1"/>
    </source>
</evidence>
<dbReference type="InterPro" id="IPR027417">
    <property type="entry name" value="P-loop_NTPase"/>
</dbReference>
<dbReference type="Proteomes" id="UP000784294">
    <property type="component" value="Unassembled WGS sequence"/>
</dbReference>
<name>A0A448WT15_9PLAT</name>
<evidence type="ECO:0000313" key="2">
    <source>
        <dbReference type="Proteomes" id="UP000784294"/>
    </source>
</evidence>
<organism evidence="1 2">
    <name type="scientific">Protopolystoma xenopodis</name>
    <dbReference type="NCBI Taxonomy" id="117903"/>
    <lineage>
        <taxon>Eukaryota</taxon>
        <taxon>Metazoa</taxon>
        <taxon>Spiralia</taxon>
        <taxon>Lophotrochozoa</taxon>
        <taxon>Platyhelminthes</taxon>
        <taxon>Monogenea</taxon>
        <taxon>Polyopisthocotylea</taxon>
        <taxon>Polystomatidea</taxon>
        <taxon>Polystomatidae</taxon>
        <taxon>Protopolystoma</taxon>
    </lineage>
</organism>
<dbReference type="EMBL" id="CAAALY010041913">
    <property type="protein sequence ID" value="VEL19523.1"/>
    <property type="molecule type" value="Genomic_DNA"/>
</dbReference>
<reference evidence="1" key="1">
    <citation type="submission" date="2018-11" db="EMBL/GenBank/DDBJ databases">
        <authorList>
            <consortium name="Pathogen Informatics"/>
        </authorList>
    </citation>
    <scope>NUCLEOTIDE SEQUENCE</scope>
</reference>
<dbReference type="AlphaFoldDB" id="A0A448WT15"/>
<dbReference type="OrthoDB" id="2914378at2759"/>
<dbReference type="SUPFAM" id="SSF52540">
    <property type="entry name" value="P-loop containing nucleoside triphosphate hydrolases"/>
    <property type="match status" value="1"/>
</dbReference>
<sequence>MARIWIVDPPGLQLPASGGRTSGAGFEDLMYNYASERLAQLMQDTSYWLEKARYEAVDAQHFISLFWLLILHLV</sequence>
<accession>A0A448WT15</accession>
<proteinExistence type="predicted"/>
<protein>
    <submittedName>
        <fullName evidence="1">Uncharacterized protein</fullName>
    </submittedName>
</protein>
<gene>
    <name evidence="1" type="ORF">PXEA_LOCUS12963</name>
</gene>
<comment type="caution">
    <text evidence="1">The sequence shown here is derived from an EMBL/GenBank/DDBJ whole genome shotgun (WGS) entry which is preliminary data.</text>
</comment>